<accession>A0A343TIQ6</accession>
<evidence type="ECO:0000256" key="1">
    <source>
        <dbReference type="SAM" id="Phobius"/>
    </source>
</evidence>
<dbReference type="RefSeq" id="WP_119816802.1">
    <property type="nucleotide sequence ID" value="NZ_CP025066.1"/>
</dbReference>
<feature type="transmembrane region" description="Helical" evidence="1">
    <location>
        <begin position="20"/>
        <end position="41"/>
    </location>
</feature>
<dbReference type="OrthoDB" id="247846at2157"/>
<protein>
    <submittedName>
        <fullName evidence="2">Uncharacterized protein</fullName>
    </submittedName>
</protein>
<evidence type="ECO:0000313" key="2">
    <source>
        <dbReference type="EMBL" id="AUX08978.1"/>
    </source>
</evidence>
<gene>
    <name evidence="2" type="ORF">AArcSl_1347</name>
</gene>
<keyword evidence="1" id="KW-0472">Membrane</keyword>
<name>A0A343TIQ6_9EURY</name>
<sequence length="149" mass="16191">MGHDRRRGSGSHRGQLSITLIEAIVGVVFVFGVAVTFGIGVPAAGADTAQLDRYATDTVTVLENEPPRHVGETRLTELTRSASGFDRERDALERRVGLILPDNVFYRVNVSGPDEAYGAVGQERPRGVPVGYAAVTTRHGEVELWVWYG</sequence>
<dbReference type="Pfam" id="PF23923">
    <property type="entry name" value="DUF7262"/>
    <property type="match status" value="1"/>
</dbReference>
<dbReference type="Proteomes" id="UP000263012">
    <property type="component" value="Chromosome"/>
</dbReference>
<dbReference type="AlphaFoldDB" id="A0A343TIQ6"/>
<evidence type="ECO:0000313" key="3">
    <source>
        <dbReference type="Proteomes" id="UP000263012"/>
    </source>
</evidence>
<reference evidence="3" key="1">
    <citation type="submission" date="2017-11" db="EMBL/GenBank/DDBJ databases">
        <title>Phenotypic and genomic properties of facultatively anaerobic sulfur-reducing natronoarchaea from hypersaline soda lakes.</title>
        <authorList>
            <person name="Sorokin D.Y."/>
            <person name="Kublanov I.V."/>
            <person name="Roman P."/>
            <person name="Sinninghe Damste J.S."/>
            <person name="Golyshin P.N."/>
            <person name="Rojo D."/>
            <person name="Ciordia S."/>
            <person name="Mena M.D.C."/>
            <person name="Ferrer M."/>
            <person name="Messina E."/>
            <person name="Smedile F."/>
            <person name="La Spada G."/>
            <person name="La Cono V."/>
            <person name="Yakimov M.M."/>
        </authorList>
    </citation>
    <scope>NUCLEOTIDE SEQUENCE [LARGE SCALE GENOMIC DNA]</scope>
    <source>
        <strain evidence="3">AArc-Sl</strain>
    </source>
</reference>
<keyword evidence="1" id="KW-0812">Transmembrane</keyword>
<organism evidence="2 3">
    <name type="scientific">Halalkaliarchaeum desulfuricum</name>
    <dbReference type="NCBI Taxonomy" id="2055893"/>
    <lineage>
        <taxon>Archaea</taxon>
        <taxon>Methanobacteriati</taxon>
        <taxon>Methanobacteriota</taxon>
        <taxon>Stenosarchaea group</taxon>
        <taxon>Halobacteria</taxon>
        <taxon>Halobacteriales</taxon>
        <taxon>Haloferacaceae</taxon>
        <taxon>Halalkaliarchaeum</taxon>
    </lineage>
</organism>
<dbReference type="InterPro" id="IPR055686">
    <property type="entry name" value="DUF7262"/>
</dbReference>
<dbReference type="KEGG" id="hdf:AArcSl_1347"/>
<keyword evidence="1" id="KW-1133">Transmembrane helix</keyword>
<keyword evidence="3" id="KW-1185">Reference proteome</keyword>
<dbReference type="GeneID" id="37877695"/>
<proteinExistence type="predicted"/>
<dbReference type="EMBL" id="CP025066">
    <property type="protein sequence ID" value="AUX08978.1"/>
    <property type="molecule type" value="Genomic_DNA"/>
</dbReference>